<organism evidence="1 2">
    <name type="scientific">Hibiscus sabdariffa</name>
    <name type="common">roselle</name>
    <dbReference type="NCBI Taxonomy" id="183260"/>
    <lineage>
        <taxon>Eukaryota</taxon>
        <taxon>Viridiplantae</taxon>
        <taxon>Streptophyta</taxon>
        <taxon>Embryophyta</taxon>
        <taxon>Tracheophyta</taxon>
        <taxon>Spermatophyta</taxon>
        <taxon>Magnoliopsida</taxon>
        <taxon>eudicotyledons</taxon>
        <taxon>Gunneridae</taxon>
        <taxon>Pentapetalae</taxon>
        <taxon>rosids</taxon>
        <taxon>malvids</taxon>
        <taxon>Malvales</taxon>
        <taxon>Malvaceae</taxon>
        <taxon>Malvoideae</taxon>
        <taxon>Hibiscus</taxon>
    </lineage>
</organism>
<dbReference type="Proteomes" id="UP001396334">
    <property type="component" value="Unassembled WGS sequence"/>
</dbReference>
<protein>
    <submittedName>
        <fullName evidence="1">Uncharacterized protein</fullName>
    </submittedName>
</protein>
<keyword evidence="2" id="KW-1185">Reference proteome</keyword>
<proteinExistence type="predicted"/>
<evidence type="ECO:0000313" key="2">
    <source>
        <dbReference type="Proteomes" id="UP001396334"/>
    </source>
</evidence>
<evidence type="ECO:0000313" key="1">
    <source>
        <dbReference type="EMBL" id="KAK9018681.1"/>
    </source>
</evidence>
<name>A0ABR2S0X7_9ROSI</name>
<gene>
    <name evidence="1" type="ORF">V6N11_033728</name>
</gene>
<accession>A0ABR2S0X7</accession>
<dbReference type="EMBL" id="JBBPBN010000018">
    <property type="protein sequence ID" value="KAK9018681.1"/>
    <property type="molecule type" value="Genomic_DNA"/>
</dbReference>
<comment type="caution">
    <text evidence="1">The sequence shown here is derived from an EMBL/GenBank/DDBJ whole genome shotgun (WGS) entry which is preliminary data.</text>
</comment>
<sequence length="190" mass="21147">MLSPLTHVLLSFGDGLATVHGMPRGSMVSFGGLSTQRCCWPDWYPRMTALWLWRCPACMAIYPLWLHPIAFTEAPPLRHVQAPWLRTRTFAAIGRMGPCAPVYRLALVVPWLQCGIAQGRILPSPCYLALQDALCPIVHRGVHAPAVLHSLASYQGTRALRALVLVDYATTLVCHAHSQLCVYARRLWPI</sequence>
<reference evidence="1 2" key="1">
    <citation type="journal article" date="2024" name="G3 (Bethesda)">
        <title>Genome assembly of Hibiscus sabdariffa L. provides insights into metabolisms of medicinal natural products.</title>
        <authorList>
            <person name="Kim T."/>
        </authorList>
    </citation>
    <scope>NUCLEOTIDE SEQUENCE [LARGE SCALE GENOMIC DNA]</scope>
    <source>
        <strain evidence="1">TK-2024</strain>
        <tissue evidence="1">Old leaves</tissue>
    </source>
</reference>